<dbReference type="Pfam" id="PF13523">
    <property type="entry name" value="Acetyltransf_8"/>
    <property type="match status" value="1"/>
</dbReference>
<feature type="domain" description="Acyltransferase MbtK/IucB-like conserved" evidence="2">
    <location>
        <begin position="29"/>
        <end position="76"/>
    </location>
</feature>
<evidence type="ECO:0000259" key="2">
    <source>
        <dbReference type="SMART" id="SM01006"/>
    </source>
</evidence>
<dbReference type="InterPro" id="IPR019432">
    <property type="entry name" value="Acyltransferase_MbtK/IucB-like"/>
</dbReference>
<reference evidence="3 4" key="1">
    <citation type="submission" date="2020-05" db="EMBL/GenBank/DDBJ databases">
        <title>FDA dAtabase for Regulatory Grade micrObial Sequences (FDA-ARGOS): Supporting development and validation of Infectious Disease Dx tests.</title>
        <authorList>
            <person name="Sproer C."/>
            <person name="Gronow S."/>
            <person name="Severitt S."/>
            <person name="Schroder I."/>
            <person name="Tallon L."/>
            <person name="Sadzewicz L."/>
            <person name="Zhao X."/>
            <person name="Vavikolanu K."/>
            <person name="Mehta A."/>
            <person name="Aluvathingal J."/>
            <person name="Nadendla S."/>
            <person name="Myers T."/>
            <person name="Yan Y."/>
            <person name="Sichtig H."/>
        </authorList>
    </citation>
    <scope>NUCLEOTIDE SEQUENCE [LARGE SCALE GENOMIC DNA]</scope>
    <source>
        <strain evidence="3 4">FDAARGOS_790</strain>
    </source>
</reference>
<dbReference type="Gene3D" id="3.40.630.30">
    <property type="match status" value="1"/>
</dbReference>
<dbReference type="GO" id="GO:0016410">
    <property type="term" value="F:N-acyltransferase activity"/>
    <property type="evidence" value="ECO:0007669"/>
    <property type="project" value="TreeGrafter"/>
</dbReference>
<dbReference type="SMART" id="SM01006">
    <property type="entry name" value="AlcB"/>
    <property type="match status" value="1"/>
</dbReference>
<evidence type="ECO:0000313" key="4">
    <source>
        <dbReference type="Proteomes" id="UP000500970"/>
    </source>
</evidence>
<dbReference type="PANTHER" id="PTHR31438">
    <property type="entry name" value="LYSINE N-ACYLTRANSFERASE C17G9.06C-RELATED"/>
    <property type="match status" value="1"/>
</dbReference>
<comment type="pathway">
    <text evidence="1">Siderophore biosynthesis.</text>
</comment>
<dbReference type="GO" id="GO:0019290">
    <property type="term" value="P:siderophore biosynthetic process"/>
    <property type="evidence" value="ECO:0007669"/>
    <property type="project" value="InterPro"/>
</dbReference>
<dbReference type="Proteomes" id="UP000500970">
    <property type="component" value="Chromosome"/>
</dbReference>
<protein>
    <submittedName>
        <fullName evidence="3">Acetyltransferase</fullName>
    </submittedName>
</protein>
<evidence type="ECO:0000256" key="1">
    <source>
        <dbReference type="ARBA" id="ARBA00004924"/>
    </source>
</evidence>
<dbReference type="EMBL" id="CP053985">
    <property type="protein sequence ID" value="QKH39004.1"/>
    <property type="molecule type" value="Genomic_DNA"/>
</dbReference>
<dbReference type="SUPFAM" id="SSF55729">
    <property type="entry name" value="Acyl-CoA N-acyltransferases (Nat)"/>
    <property type="match status" value="1"/>
</dbReference>
<sequence>MLTMTATFLGEVVRQSRDHYDEGRGLALRPLLPETDATLLRQWFSMDYARFWSMQQHSEDQVRDFYEALCGSGHASAWLGSHEGQPAFLVECYDPARDEIGEHYAVRPGDLGMHLFIGPPRLRIPGFSRQVFAFVMRFMFDRLNAARIVVEPDADNTKIHTLNLAMGFTYSGQARFRDKTASLAFCTRTQFEQAQYQESTP</sequence>
<gene>
    <name evidence="3" type="ORF">FOC84_30330</name>
</gene>
<dbReference type="PANTHER" id="PTHR31438:SF1">
    <property type="entry name" value="LYSINE N-ACYLTRANSFERASE C17G9.06C-RELATED"/>
    <property type="match status" value="1"/>
</dbReference>
<accession>A0A7D4IQR7</accession>
<evidence type="ECO:0000313" key="3">
    <source>
        <dbReference type="EMBL" id="QKH39004.1"/>
    </source>
</evidence>
<proteinExistence type="predicted"/>
<dbReference type="RefSeq" id="WP_173148868.1">
    <property type="nucleotide sequence ID" value="NZ_CP053985.1"/>
</dbReference>
<dbReference type="KEGG" id="apes:FOC84_30330"/>
<dbReference type="InterPro" id="IPR016181">
    <property type="entry name" value="Acyl_CoA_acyltransferase"/>
</dbReference>
<organism evidence="3 4">
    <name type="scientific">Achromobacter pestifer</name>
    <dbReference type="NCBI Taxonomy" id="1353889"/>
    <lineage>
        <taxon>Bacteria</taxon>
        <taxon>Pseudomonadati</taxon>
        <taxon>Pseudomonadota</taxon>
        <taxon>Betaproteobacteria</taxon>
        <taxon>Burkholderiales</taxon>
        <taxon>Alcaligenaceae</taxon>
        <taxon>Achromobacter</taxon>
    </lineage>
</organism>
<keyword evidence="4" id="KW-1185">Reference proteome</keyword>
<keyword evidence="3" id="KW-0808">Transferase</keyword>
<name>A0A7D4IQR7_9BURK</name>
<dbReference type="AlphaFoldDB" id="A0A7D4IQR7"/>